<dbReference type="Gramene" id="QL04p022001:mrna">
    <property type="protein sequence ID" value="QL04p022001:mrna:CDS:2"/>
    <property type="gene ID" value="QL04p022001"/>
</dbReference>
<dbReference type="AlphaFoldDB" id="A0A7N2LDE1"/>
<dbReference type="InterPro" id="IPR002182">
    <property type="entry name" value="NB-ARC"/>
</dbReference>
<protein>
    <recommendedName>
        <fullName evidence="8">Disease resistance RPP13-like protein 1</fullName>
    </recommendedName>
</protein>
<evidence type="ECO:0000256" key="2">
    <source>
        <dbReference type="ARBA" id="ARBA00022741"/>
    </source>
</evidence>
<dbReference type="EMBL" id="LRBV02000004">
    <property type="status" value="NOT_ANNOTATED_CDS"/>
    <property type="molecule type" value="Genomic_DNA"/>
</dbReference>
<feature type="domain" description="Disease resistance N-terminal" evidence="5">
    <location>
        <begin position="12"/>
        <end position="98"/>
    </location>
</feature>
<feature type="domain" description="NB-ARC" evidence="4">
    <location>
        <begin position="176"/>
        <end position="231"/>
    </location>
</feature>
<dbReference type="GO" id="GO:0043531">
    <property type="term" value="F:ADP binding"/>
    <property type="evidence" value="ECO:0007669"/>
    <property type="project" value="InterPro"/>
</dbReference>
<accession>A0A7N2LDE1</accession>
<dbReference type="Pfam" id="PF00931">
    <property type="entry name" value="NB-ARC"/>
    <property type="match status" value="1"/>
</dbReference>
<evidence type="ECO:0000256" key="1">
    <source>
        <dbReference type="ARBA" id="ARBA00022737"/>
    </source>
</evidence>
<proteinExistence type="predicted"/>
<evidence type="ECO:0000313" key="7">
    <source>
        <dbReference type="Proteomes" id="UP000594261"/>
    </source>
</evidence>
<keyword evidence="7" id="KW-1185">Reference proteome</keyword>
<dbReference type="PANTHER" id="PTHR19338">
    <property type="entry name" value="TRANSLOCASE OF INNER MITOCHONDRIAL MEMBRANE 13 HOMOLOG"/>
    <property type="match status" value="1"/>
</dbReference>
<evidence type="ECO:0000259" key="5">
    <source>
        <dbReference type="Pfam" id="PF18052"/>
    </source>
</evidence>
<dbReference type="GO" id="GO:0006952">
    <property type="term" value="P:defense response"/>
    <property type="evidence" value="ECO:0007669"/>
    <property type="project" value="UniProtKB-KW"/>
</dbReference>
<organism evidence="6 7">
    <name type="scientific">Quercus lobata</name>
    <name type="common">Valley oak</name>
    <dbReference type="NCBI Taxonomy" id="97700"/>
    <lineage>
        <taxon>Eukaryota</taxon>
        <taxon>Viridiplantae</taxon>
        <taxon>Streptophyta</taxon>
        <taxon>Embryophyta</taxon>
        <taxon>Tracheophyta</taxon>
        <taxon>Spermatophyta</taxon>
        <taxon>Magnoliopsida</taxon>
        <taxon>eudicotyledons</taxon>
        <taxon>Gunneridae</taxon>
        <taxon>Pentapetalae</taxon>
        <taxon>rosids</taxon>
        <taxon>fabids</taxon>
        <taxon>Fagales</taxon>
        <taxon>Fagaceae</taxon>
        <taxon>Quercus</taxon>
    </lineage>
</organism>
<name>A0A7N2LDE1_QUELO</name>
<dbReference type="OMA" id="LHEEECS"/>
<dbReference type="EnsemblPlants" id="QL04p022001:mrna">
    <property type="protein sequence ID" value="QL04p022001:mrna:CDS:2"/>
    <property type="gene ID" value="QL04p022001"/>
</dbReference>
<dbReference type="Gene3D" id="1.20.5.4130">
    <property type="match status" value="1"/>
</dbReference>
<dbReference type="InParanoid" id="A0A7N2LDE1"/>
<dbReference type="SUPFAM" id="SSF52540">
    <property type="entry name" value="P-loop containing nucleoside triphosphate hydrolases"/>
    <property type="match status" value="1"/>
</dbReference>
<evidence type="ECO:0000259" key="4">
    <source>
        <dbReference type="Pfam" id="PF00931"/>
    </source>
</evidence>
<evidence type="ECO:0000313" key="6">
    <source>
        <dbReference type="EnsemblPlants" id="QL04p022001:mrna:CDS:2"/>
    </source>
</evidence>
<evidence type="ECO:0000256" key="3">
    <source>
        <dbReference type="ARBA" id="ARBA00022821"/>
    </source>
</evidence>
<keyword evidence="1" id="KW-0677">Repeat</keyword>
<keyword evidence="2" id="KW-0547">Nucleotide-binding</keyword>
<dbReference type="InterPro" id="IPR027417">
    <property type="entry name" value="P-loop_NTPase"/>
</dbReference>
<reference evidence="6 7" key="1">
    <citation type="journal article" date="2016" name="G3 (Bethesda)">
        <title>First Draft Assembly and Annotation of the Genome of a California Endemic Oak Quercus lobata Nee (Fagaceae).</title>
        <authorList>
            <person name="Sork V.L."/>
            <person name="Fitz-Gibbon S.T."/>
            <person name="Puiu D."/>
            <person name="Crepeau M."/>
            <person name="Gugger P.F."/>
            <person name="Sherman R."/>
            <person name="Stevens K."/>
            <person name="Langley C.H."/>
            <person name="Pellegrini M."/>
            <person name="Salzberg S.L."/>
        </authorList>
    </citation>
    <scope>NUCLEOTIDE SEQUENCE [LARGE SCALE GENOMIC DNA]</scope>
    <source>
        <strain evidence="6 7">cv. SW786</strain>
    </source>
</reference>
<dbReference type="PANTHER" id="PTHR19338:SF37">
    <property type="entry name" value="DISEASE RESISTANCE PROTEIN RGA4"/>
    <property type="match status" value="1"/>
</dbReference>
<sequence>MSIVTGAASSTFFDVLFDNLSSPDLLKIFRQKNVDADLKKWKRTLLKIHAVLEDAEERQMTSRLVKIWLDEPEDLVYDVDEFATEALRRKLHEEECSRSKIRKFIPACCVGFNPSSIKFDVSVRSKIEGINTRLQEIVTEREGLKLNDGAWGWTIRKTSGPPTSSLVEGQTYGRNEDKEKIVKLLKSSDAQFSVISIVGMGRLGKTTLAQIVYTEDEVNSYFDLKAWVCLSVILNFEWIKT</sequence>
<reference evidence="6" key="2">
    <citation type="submission" date="2021-01" db="UniProtKB">
        <authorList>
            <consortium name="EnsemblPlants"/>
        </authorList>
    </citation>
    <scope>IDENTIFICATION</scope>
</reference>
<keyword evidence="3" id="KW-0611">Plant defense</keyword>
<dbReference type="InterPro" id="IPR041118">
    <property type="entry name" value="Rx_N"/>
</dbReference>
<dbReference type="Proteomes" id="UP000594261">
    <property type="component" value="Chromosome 4"/>
</dbReference>
<dbReference type="Pfam" id="PF18052">
    <property type="entry name" value="Rx_N"/>
    <property type="match status" value="1"/>
</dbReference>
<evidence type="ECO:0008006" key="8">
    <source>
        <dbReference type="Google" id="ProtNLM"/>
    </source>
</evidence>
<dbReference type="Gene3D" id="3.40.50.300">
    <property type="entry name" value="P-loop containing nucleotide triphosphate hydrolases"/>
    <property type="match status" value="1"/>
</dbReference>